<proteinExistence type="predicted"/>
<dbReference type="AlphaFoldDB" id="A0A1Y5Q849"/>
<organism evidence="1">
    <name type="scientific">uncultured Stenotrophomonas sp</name>
    <dbReference type="NCBI Taxonomy" id="165438"/>
    <lineage>
        <taxon>Bacteria</taxon>
        <taxon>Pseudomonadati</taxon>
        <taxon>Pseudomonadota</taxon>
        <taxon>Gammaproteobacteria</taxon>
        <taxon>Lysobacterales</taxon>
        <taxon>Lysobacteraceae</taxon>
        <taxon>Stenotrophomonas</taxon>
        <taxon>environmental samples</taxon>
    </lineage>
</organism>
<protein>
    <submittedName>
        <fullName evidence="1">Uncharacterized protein</fullName>
    </submittedName>
</protein>
<evidence type="ECO:0000313" key="1">
    <source>
        <dbReference type="EMBL" id="SBV35824.1"/>
    </source>
</evidence>
<dbReference type="EMBL" id="FLTS01000001">
    <property type="protein sequence ID" value="SBV35824.1"/>
    <property type="molecule type" value="Genomic_DNA"/>
</dbReference>
<name>A0A1Y5Q849_9GAMM</name>
<reference evidence="1" key="1">
    <citation type="submission" date="2016-03" db="EMBL/GenBank/DDBJ databases">
        <authorList>
            <person name="Ploux O."/>
        </authorList>
    </citation>
    <scope>NUCLEOTIDE SEQUENCE</scope>
    <source>
        <strain evidence="1">UC10</strain>
    </source>
</reference>
<gene>
    <name evidence="1" type="ORF">STPYR_10754</name>
</gene>
<sequence length="65" mass="6898">MRAHSNTGSNMGLDIGAPAMAGQTRYVDAADAFERKQPGAVASFSFIMLELREVNGRSTRQGVGP</sequence>
<accession>A0A1Y5Q849</accession>